<keyword evidence="3" id="KW-1185">Reference proteome</keyword>
<protein>
    <submittedName>
        <fullName evidence="2">Helix-turn-helix domain-containing protein</fullName>
    </submittedName>
</protein>
<gene>
    <name evidence="2" type="ORF">E3T48_12590</name>
</gene>
<dbReference type="GO" id="GO:0003677">
    <property type="term" value="F:DNA binding"/>
    <property type="evidence" value="ECO:0007669"/>
    <property type="project" value="InterPro"/>
</dbReference>
<evidence type="ECO:0000313" key="2">
    <source>
        <dbReference type="EMBL" id="TFD74843.1"/>
    </source>
</evidence>
<evidence type="ECO:0000259" key="1">
    <source>
        <dbReference type="PROSITE" id="PS50943"/>
    </source>
</evidence>
<dbReference type="EMBL" id="SOHH01000087">
    <property type="protein sequence ID" value="TFD74843.1"/>
    <property type="molecule type" value="Genomic_DNA"/>
</dbReference>
<dbReference type="Pfam" id="PF01381">
    <property type="entry name" value="HTH_3"/>
    <property type="match status" value="1"/>
</dbReference>
<dbReference type="RefSeq" id="WP_134524480.1">
    <property type="nucleotide sequence ID" value="NZ_SOHH01000087.1"/>
</dbReference>
<dbReference type="Proteomes" id="UP000298313">
    <property type="component" value="Unassembled WGS sequence"/>
</dbReference>
<reference evidence="2 3" key="1">
    <citation type="submission" date="2019-03" db="EMBL/GenBank/DDBJ databases">
        <title>Genomics of glacier-inhabiting Cryobacterium strains.</title>
        <authorList>
            <person name="Liu Q."/>
            <person name="Xin Y.-H."/>
        </authorList>
    </citation>
    <scope>NUCLEOTIDE SEQUENCE [LARGE SCALE GENOMIC DNA]</scope>
    <source>
        <strain evidence="2 3">Hh4</strain>
    </source>
</reference>
<sequence length="97" mass="10692">MSKVGEGTIDIPEGTRWSRGRWTRSSLAESLSSATGIQQAEISRIERGIGNPTVATLSHLAATSAKKLLDANSRPRPIRWGDGFELSVLSRRYRDRP</sequence>
<proteinExistence type="predicted"/>
<dbReference type="SUPFAM" id="SSF47413">
    <property type="entry name" value="lambda repressor-like DNA-binding domains"/>
    <property type="match status" value="1"/>
</dbReference>
<dbReference type="PROSITE" id="PS50943">
    <property type="entry name" value="HTH_CROC1"/>
    <property type="match status" value="1"/>
</dbReference>
<dbReference type="InterPro" id="IPR010982">
    <property type="entry name" value="Lambda_DNA-bd_dom_sf"/>
</dbReference>
<accession>A0A4R9B2W8</accession>
<evidence type="ECO:0000313" key="3">
    <source>
        <dbReference type="Proteomes" id="UP000298313"/>
    </source>
</evidence>
<dbReference type="OrthoDB" id="4990661at2"/>
<dbReference type="AlphaFoldDB" id="A0A4R9B2W8"/>
<comment type="caution">
    <text evidence="2">The sequence shown here is derived from an EMBL/GenBank/DDBJ whole genome shotgun (WGS) entry which is preliminary data.</text>
</comment>
<feature type="domain" description="HTH cro/C1-type" evidence="1">
    <location>
        <begin position="29"/>
        <end position="61"/>
    </location>
</feature>
<name>A0A4R9B2W8_9MICO</name>
<organism evidence="2 3">
    <name type="scientific">Cryobacterium fucosi</name>
    <dbReference type="NCBI Taxonomy" id="1259157"/>
    <lineage>
        <taxon>Bacteria</taxon>
        <taxon>Bacillati</taxon>
        <taxon>Actinomycetota</taxon>
        <taxon>Actinomycetes</taxon>
        <taxon>Micrococcales</taxon>
        <taxon>Microbacteriaceae</taxon>
        <taxon>Cryobacterium</taxon>
    </lineage>
</organism>
<dbReference type="Gene3D" id="1.10.260.40">
    <property type="entry name" value="lambda repressor-like DNA-binding domains"/>
    <property type="match status" value="1"/>
</dbReference>
<dbReference type="InterPro" id="IPR001387">
    <property type="entry name" value="Cro/C1-type_HTH"/>
</dbReference>